<comment type="caution">
    <text evidence="1">The sequence shown here is derived from an EMBL/GenBank/DDBJ whole genome shotgun (WGS) entry which is preliminary data.</text>
</comment>
<name>X1EYI9_9ZZZZ</name>
<feature type="non-terminal residue" evidence="1">
    <location>
        <position position="1"/>
    </location>
</feature>
<accession>X1EYI9</accession>
<dbReference type="GO" id="GO:0016491">
    <property type="term" value="F:oxidoreductase activity"/>
    <property type="evidence" value="ECO:0007669"/>
    <property type="project" value="UniProtKB-KW"/>
</dbReference>
<dbReference type="InterPro" id="IPR043144">
    <property type="entry name" value="Mal/L-sulf/L-lact_DH-like_ah"/>
</dbReference>
<dbReference type="Gene3D" id="3.30.1370.60">
    <property type="entry name" value="Hypothetical oxidoreductase yiak, domain 2"/>
    <property type="match status" value="1"/>
</dbReference>
<proteinExistence type="predicted"/>
<evidence type="ECO:0000313" key="1">
    <source>
        <dbReference type="EMBL" id="GAH22234.1"/>
    </source>
</evidence>
<dbReference type="AlphaFoldDB" id="X1EYI9"/>
<dbReference type="EMBL" id="BARU01004628">
    <property type="protein sequence ID" value="GAH22234.1"/>
    <property type="molecule type" value="Genomic_DNA"/>
</dbReference>
<protein>
    <submittedName>
        <fullName evidence="1">Uncharacterized protein</fullName>
    </submittedName>
</protein>
<dbReference type="Gene3D" id="1.10.1530.10">
    <property type="match status" value="1"/>
</dbReference>
<sequence length="78" mass="9188">IENFISLDIFRKITGNIMRGLRNSKKAPGCDRIYTAGEKEFEAEMERCKTGIPINEDLQQDIKIMQEELRLMKYNFPF</sequence>
<organism evidence="1">
    <name type="scientific">marine sediment metagenome</name>
    <dbReference type="NCBI Taxonomy" id="412755"/>
    <lineage>
        <taxon>unclassified sequences</taxon>
        <taxon>metagenomes</taxon>
        <taxon>ecological metagenomes</taxon>
    </lineage>
</organism>
<dbReference type="InterPro" id="IPR036111">
    <property type="entry name" value="Mal/L-sulfo/L-lacto_DH-like_sf"/>
</dbReference>
<reference evidence="1" key="1">
    <citation type="journal article" date="2014" name="Front. Microbiol.">
        <title>High frequency of phylogenetically diverse reductive dehalogenase-homologous genes in deep subseafloor sedimentary metagenomes.</title>
        <authorList>
            <person name="Kawai M."/>
            <person name="Futagami T."/>
            <person name="Toyoda A."/>
            <person name="Takaki Y."/>
            <person name="Nishi S."/>
            <person name="Hori S."/>
            <person name="Arai W."/>
            <person name="Tsubouchi T."/>
            <person name="Morono Y."/>
            <person name="Uchiyama I."/>
            <person name="Ito T."/>
            <person name="Fujiyama A."/>
            <person name="Inagaki F."/>
            <person name="Takami H."/>
        </authorList>
    </citation>
    <scope>NUCLEOTIDE SEQUENCE</scope>
    <source>
        <strain evidence="1">Expedition CK06-06</strain>
    </source>
</reference>
<dbReference type="InterPro" id="IPR043143">
    <property type="entry name" value="Mal/L-sulf/L-lact_DH-like_NADP"/>
</dbReference>
<gene>
    <name evidence="1" type="ORF">S03H2_09202</name>
</gene>
<dbReference type="SUPFAM" id="SSF89733">
    <property type="entry name" value="L-sulfolactate dehydrogenase-like"/>
    <property type="match status" value="1"/>
</dbReference>